<evidence type="ECO:0000256" key="8">
    <source>
        <dbReference type="ARBA" id="ARBA00022989"/>
    </source>
</evidence>
<dbReference type="Pfam" id="PF00528">
    <property type="entry name" value="BPD_transp_1"/>
    <property type="match status" value="1"/>
</dbReference>
<feature type="transmembrane region" description="Helical" evidence="10">
    <location>
        <begin position="197"/>
        <end position="215"/>
    </location>
</feature>
<dbReference type="CDD" id="cd06261">
    <property type="entry name" value="TM_PBP2"/>
    <property type="match status" value="1"/>
</dbReference>
<accession>A0ABM7SCW6</accession>
<dbReference type="RefSeq" id="WP_221272073.1">
    <property type="nucleotide sequence ID" value="NZ_AP024819.1"/>
</dbReference>
<evidence type="ECO:0000256" key="6">
    <source>
        <dbReference type="ARBA" id="ARBA00022505"/>
    </source>
</evidence>
<keyword evidence="7 10" id="KW-0812">Transmembrane</keyword>
<dbReference type="PANTHER" id="PTHR30183">
    <property type="entry name" value="MOLYBDENUM TRANSPORT SYSTEM PERMEASE PROTEIN MODB"/>
    <property type="match status" value="1"/>
</dbReference>
<evidence type="ECO:0000256" key="3">
    <source>
        <dbReference type="ARBA" id="ARBA00007069"/>
    </source>
</evidence>
<dbReference type="InterPro" id="IPR000515">
    <property type="entry name" value="MetI-like"/>
</dbReference>
<keyword evidence="6 11" id="KW-0500">Molybdenum</keyword>
<dbReference type="SUPFAM" id="SSF161098">
    <property type="entry name" value="MetI-like"/>
    <property type="match status" value="1"/>
</dbReference>
<feature type="domain" description="ABC transmembrane type-1" evidence="12">
    <location>
        <begin position="9"/>
        <end position="214"/>
    </location>
</feature>
<comment type="function">
    <text evidence="1 11">Part of the binding-protein-dependent transport system for molybdenum; probably responsible for the translocation of the substrate across the membrane.</text>
</comment>
<evidence type="ECO:0000256" key="9">
    <source>
        <dbReference type="ARBA" id="ARBA00023136"/>
    </source>
</evidence>
<gene>
    <name evidence="13" type="primary">modB</name>
    <name evidence="13" type="ORF">NHP190012_01950</name>
</gene>
<keyword evidence="4 10" id="KW-0813">Transport</keyword>
<dbReference type="InterPro" id="IPR035906">
    <property type="entry name" value="MetI-like_sf"/>
</dbReference>
<dbReference type="EMBL" id="AP024819">
    <property type="protein sequence ID" value="BCZ18553.1"/>
    <property type="molecule type" value="Genomic_DNA"/>
</dbReference>
<evidence type="ECO:0000256" key="10">
    <source>
        <dbReference type="RuleBase" id="RU363032"/>
    </source>
</evidence>
<comment type="subcellular location">
    <subcellularLocation>
        <location evidence="2 10">Cell membrane</location>
        <topology evidence="2 10">Multi-pass membrane protein</topology>
    </subcellularLocation>
</comment>
<protein>
    <recommendedName>
        <fullName evidence="11">Molybdenum transport system permease</fullName>
    </recommendedName>
</protein>
<evidence type="ECO:0000256" key="5">
    <source>
        <dbReference type="ARBA" id="ARBA00022475"/>
    </source>
</evidence>
<dbReference type="PROSITE" id="PS50928">
    <property type="entry name" value="ABC_TM1"/>
    <property type="match status" value="1"/>
</dbReference>
<keyword evidence="9 10" id="KW-0472">Membrane</keyword>
<dbReference type="PANTHER" id="PTHR30183:SF8">
    <property type="entry name" value="MOLYBDENUM TRANSPORT SYSTEM PERMEASE"/>
    <property type="match status" value="1"/>
</dbReference>
<evidence type="ECO:0000256" key="2">
    <source>
        <dbReference type="ARBA" id="ARBA00004651"/>
    </source>
</evidence>
<comment type="similarity">
    <text evidence="3 11">Belongs to the binding-protein-dependent transport system permease family. CysTW subfamily.</text>
</comment>
<evidence type="ECO:0000256" key="4">
    <source>
        <dbReference type="ARBA" id="ARBA00022448"/>
    </source>
</evidence>
<dbReference type="InterPro" id="IPR011867">
    <property type="entry name" value="ModB_ABC"/>
</dbReference>
<dbReference type="Gene3D" id="1.10.3720.10">
    <property type="entry name" value="MetI-like"/>
    <property type="match status" value="1"/>
</dbReference>
<feature type="transmembrane region" description="Helical" evidence="10">
    <location>
        <begin position="81"/>
        <end position="105"/>
    </location>
</feature>
<reference evidence="13 14" key="1">
    <citation type="submission" date="2021-07" db="EMBL/GenBank/DDBJ databases">
        <title>Novel Helicobacter sp. Isolated from a cat.</title>
        <authorList>
            <person name="Rimbara E."/>
            <person name="Suzuki M."/>
        </authorList>
    </citation>
    <scope>NUCLEOTIDE SEQUENCE [LARGE SCALE GENOMIC DNA]</scope>
    <source>
        <strain evidence="14">NHP19-012</strain>
    </source>
</reference>
<feature type="transmembrane region" description="Helical" evidence="10">
    <location>
        <begin position="48"/>
        <end position="69"/>
    </location>
</feature>
<name>A0ABM7SCW6_9HELI</name>
<feature type="transmembrane region" description="Helical" evidence="10">
    <location>
        <begin position="145"/>
        <end position="167"/>
    </location>
</feature>
<proteinExistence type="inferred from homology"/>
<feature type="transmembrane region" description="Helical" evidence="10">
    <location>
        <begin position="15"/>
        <end position="36"/>
    </location>
</feature>
<evidence type="ECO:0000256" key="7">
    <source>
        <dbReference type="ARBA" id="ARBA00022692"/>
    </source>
</evidence>
<keyword evidence="8 10" id="KW-1133">Transmembrane helix</keyword>
<dbReference type="NCBIfam" id="TIGR02141">
    <property type="entry name" value="modB_ABC"/>
    <property type="match status" value="1"/>
</dbReference>
<sequence length="225" mass="24670">MTTDFIATLALTFKLAGLTTLILYPIGLALGAYLAFKDGVFKLLVETLTWMPLVLPPTVLGFYLLVLFAPTSPLGAFLQKFHIRFVFSFSGLVLASVIFSLPFMVNPIQNALKGLPKSLKEASYTLGKGKIFTFFRVLLPNIKPALLMAATMTFAHTIGEFGVVMMVGGGLEGQTKVASIAIYTQAEANNFSLANQYALTLSILSFTLLFGTLLLQKRWQAFYKF</sequence>
<keyword evidence="14" id="KW-1185">Reference proteome</keyword>
<evidence type="ECO:0000313" key="13">
    <source>
        <dbReference type="EMBL" id="BCZ18553.1"/>
    </source>
</evidence>
<dbReference type="Proteomes" id="UP000826146">
    <property type="component" value="Chromosome"/>
</dbReference>
<keyword evidence="5 11" id="KW-1003">Cell membrane</keyword>
<evidence type="ECO:0000313" key="14">
    <source>
        <dbReference type="Proteomes" id="UP000826146"/>
    </source>
</evidence>
<organism evidence="13 14">
    <name type="scientific">Helicobacter gastrofelis</name>
    <dbReference type="NCBI Taxonomy" id="2849642"/>
    <lineage>
        <taxon>Bacteria</taxon>
        <taxon>Pseudomonadati</taxon>
        <taxon>Campylobacterota</taxon>
        <taxon>Epsilonproteobacteria</taxon>
        <taxon>Campylobacterales</taxon>
        <taxon>Helicobacteraceae</taxon>
        <taxon>Helicobacter</taxon>
    </lineage>
</organism>
<evidence type="ECO:0000256" key="1">
    <source>
        <dbReference type="ARBA" id="ARBA00002949"/>
    </source>
</evidence>
<evidence type="ECO:0000259" key="12">
    <source>
        <dbReference type="PROSITE" id="PS50928"/>
    </source>
</evidence>
<evidence type="ECO:0000256" key="11">
    <source>
        <dbReference type="RuleBase" id="RU365097"/>
    </source>
</evidence>